<feature type="coiled-coil region" evidence="1">
    <location>
        <begin position="234"/>
        <end position="315"/>
    </location>
</feature>
<evidence type="ECO:0000256" key="1">
    <source>
        <dbReference type="SAM" id="Coils"/>
    </source>
</evidence>
<name>A0AAQ2IPU2_PSEO7</name>
<keyword evidence="1" id="KW-0175">Coiled coil</keyword>
<proteinExistence type="predicted"/>
<feature type="region of interest" description="Disordered" evidence="2">
    <location>
        <begin position="1"/>
        <end position="38"/>
    </location>
</feature>
<dbReference type="AlphaFoldDB" id="A0AAQ2IPU2"/>
<dbReference type="Proteomes" id="UP000305423">
    <property type="component" value="Unassembled WGS sequence"/>
</dbReference>
<evidence type="ECO:0000313" key="4">
    <source>
        <dbReference type="Proteomes" id="UP000305423"/>
    </source>
</evidence>
<dbReference type="EMBL" id="PNEL01000097">
    <property type="protein sequence ID" value="TMN72297.1"/>
    <property type="molecule type" value="Genomic_DNA"/>
</dbReference>
<protein>
    <submittedName>
        <fullName evidence="3">Chromosome partitioning protein ParA</fullName>
    </submittedName>
</protein>
<dbReference type="RefSeq" id="WP_052709798.1">
    <property type="nucleotide sequence ID" value="NZ_JXXW01000034.1"/>
</dbReference>
<feature type="compositionally biased region" description="Basic and acidic residues" evidence="2">
    <location>
        <begin position="1"/>
        <end position="10"/>
    </location>
</feature>
<reference evidence="4" key="2">
    <citation type="submission" date="2019-06" db="EMBL/GenBank/DDBJ databases">
        <title>Co-occurence of chitin degradation, pigmentation and bioactivity in marine Pseudoalteromonas.</title>
        <authorList>
            <person name="Sonnenschein E.C."/>
            <person name="Bech P.K."/>
        </authorList>
    </citation>
    <scope>NUCLEOTIDE SEQUENCE [LARGE SCALE GENOMIC DNA]</scope>
    <source>
        <strain evidence="4">S1607</strain>
    </source>
</reference>
<feature type="coiled-coil region" evidence="1">
    <location>
        <begin position="108"/>
        <end position="174"/>
    </location>
</feature>
<evidence type="ECO:0000256" key="2">
    <source>
        <dbReference type="SAM" id="MobiDB-lite"/>
    </source>
</evidence>
<sequence length="854" mass="99266">MSAKNMDRFKMVKSKPNSNTKKQNPNSDTQQDKEQLQTLHTELEATGNRLNSYAKELESLEAELKKKERLQADEAVRLRAKEQELSSQQVQIEAGLPGLVDKELSAAKKLLEKQRASFSEQLRQFETEKAELAVKESELKRLEVKCQSDFAAERKELQNSLLELRQKAINQVDEEAEVRKEELFRELEKEHQLSKQKLAQELEGTRLEAEKQLAVRASAIDAKVSDNNAREADLQSREEQLDFQQKLYKEKKEKLHEDYAQFELKIAKAIQERQAGFTAEEQRMKEECDRLRASLDCSNRELSLYQELKQKLNGESPEKVLFELAAYKEEIITLKEELTRRPEQQVQQLFEQAKLEKGQLESSNEALIYERDSLKRQIKELEDSGFEAEMWQRKYESLEVRRDALERVNSELQQELDRLAPTAVNEVSREVRLEQINTPVVSLNNEQKQQLVAFDKLKQRNEMEWLDVIYKRCDEYGIKFNRRILFAFHTALKVAEWSPITVLAGVSGTGKSELPRLYSHFGGISFLSLPVQPNWDSQESMLGYFNSIDDRFDAEPALRFLLQSQKECSNGYPGLKYGVNLLLLDEMNLAHVELYFAEFLSKLEQRRGKKRGDTPCLDIKLGAKDGVYQLPLERNVLWAGTMNQDETTKSLSDKVIDRGIAIHFPRPKELHSRQKLDVLPDPEPMLHYKEWRNWVSISSKEVPEKELKKYKLMVEEINRCLSSVGLALGHRVWQSIEFYMANYPMVKRIIDSKTEDTTHLNKWLKVAFEDQLVQKVMPKLRGVETRGYGKLNCIDPIKQLLIDKDFSIVEDFERACQFGHGQFMWSSAEYLNNDEVFSELEELSTQELEVSADE</sequence>
<comment type="caution">
    <text evidence="3">The sequence shown here is derived from an EMBL/GenBank/DDBJ whole genome shotgun (WGS) entry which is preliminary data.</text>
</comment>
<dbReference type="SUPFAM" id="SSF52540">
    <property type="entry name" value="P-loop containing nucleoside triphosphate hydrolases"/>
    <property type="match status" value="1"/>
</dbReference>
<dbReference type="Gene3D" id="3.40.50.300">
    <property type="entry name" value="P-loop containing nucleotide triphosphate hydrolases"/>
    <property type="match status" value="1"/>
</dbReference>
<reference evidence="3 4" key="1">
    <citation type="submission" date="2017-12" db="EMBL/GenBank/DDBJ databases">
        <authorList>
            <person name="Paulsen S."/>
            <person name="Gram L.K."/>
        </authorList>
    </citation>
    <scope>NUCLEOTIDE SEQUENCE [LARGE SCALE GENOMIC DNA]</scope>
    <source>
        <strain evidence="3 4">S1607</strain>
    </source>
</reference>
<organism evidence="3 4">
    <name type="scientific">Pseudoalteromonas piscicida</name>
    <dbReference type="NCBI Taxonomy" id="43662"/>
    <lineage>
        <taxon>Bacteria</taxon>
        <taxon>Pseudomonadati</taxon>
        <taxon>Pseudomonadota</taxon>
        <taxon>Gammaproteobacteria</taxon>
        <taxon>Alteromonadales</taxon>
        <taxon>Pseudoalteromonadaceae</taxon>
        <taxon>Pseudoalteromonas</taxon>
    </lineage>
</organism>
<gene>
    <name evidence="3" type="ORF">CWB74_22885</name>
</gene>
<evidence type="ECO:0000313" key="3">
    <source>
        <dbReference type="EMBL" id="TMN72297.1"/>
    </source>
</evidence>
<feature type="coiled-coil region" evidence="1">
    <location>
        <begin position="364"/>
        <end position="415"/>
    </location>
</feature>
<accession>A0AAQ2IPU2</accession>
<dbReference type="InterPro" id="IPR027417">
    <property type="entry name" value="P-loop_NTPase"/>
</dbReference>
<feature type="compositionally biased region" description="Polar residues" evidence="2">
    <location>
        <begin position="15"/>
        <end position="29"/>
    </location>
</feature>